<accession>A0A0Q3P918</accession>
<gene>
    <name evidence="2" type="ORF">AR438_10425</name>
</gene>
<keyword evidence="1" id="KW-0175">Coiled coil</keyword>
<protein>
    <submittedName>
        <fullName evidence="2">MerR family transcriptional regulator</fullName>
    </submittedName>
</protein>
<dbReference type="RefSeq" id="WP_056015020.1">
    <property type="nucleotide sequence ID" value="NZ_LLYZ01000005.1"/>
</dbReference>
<proteinExistence type="predicted"/>
<evidence type="ECO:0000313" key="3">
    <source>
        <dbReference type="Proteomes" id="UP000051682"/>
    </source>
</evidence>
<dbReference type="EMBL" id="LLYZ01000005">
    <property type="protein sequence ID" value="KQK25990.1"/>
    <property type="molecule type" value="Genomic_DNA"/>
</dbReference>
<dbReference type="Gene3D" id="1.10.1660.10">
    <property type="match status" value="1"/>
</dbReference>
<dbReference type="Pfam" id="PF13591">
    <property type="entry name" value="MerR_2"/>
    <property type="match status" value="1"/>
</dbReference>
<dbReference type="OrthoDB" id="1494789at2"/>
<dbReference type="Proteomes" id="UP000051682">
    <property type="component" value="Unassembled WGS sequence"/>
</dbReference>
<feature type="coiled-coil region" evidence="1">
    <location>
        <begin position="69"/>
        <end position="96"/>
    </location>
</feature>
<comment type="caution">
    <text evidence="2">The sequence shown here is derived from an EMBL/GenBank/DDBJ whole genome shotgun (WGS) entry which is preliminary data.</text>
</comment>
<sequence length="100" mass="12191">MSERISREELVKIYNIEITFFDELVDYGLINVETENNVHYLIYEDLHVFEKFANWHYDLEINLPGLEVIHRMLKKMDDLNQKNRELMNKLLAINDRYEDI</sequence>
<keyword evidence="3" id="KW-1185">Reference proteome</keyword>
<organism evidence="2 3">
    <name type="scientific">Chryseobacterium aquaticum</name>
    <dbReference type="NCBI Taxonomy" id="452084"/>
    <lineage>
        <taxon>Bacteria</taxon>
        <taxon>Pseudomonadati</taxon>
        <taxon>Bacteroidota</taxon>
        <taxon>Flavobacteriia</taxon>
        <taxon>Flavobacteriales</taxon>
        <taxon>Weeksellaceae</taxon>
        <taxon>Chryseobacterium group</taxon>
        <taxon>Chryseobacterium</taxon>
    </lineage>
</organism>
<reference evidence="2 3" key="1">
    <citation type="submission" date="2015-10" db="EMBL/GenBank/DDBJ databases">
        <title>Chryseobacterium aquaticum genome.</title>
        <authorList>
            <person name="Newman J.D."/>
            <person name="Ferguson M.B."/>
            <person name="Miller J.R."/>
        </authorList>
    </citation>
    <scope>NUCLEOTIDE SEQUENCE [LARGE SCALE GENOMIC DNA]</scope>
    <source>
        <strain evidence="2 3">KCTC 12483</strain>
    </source>
</reference>
<dbReference type="STRING" id="452084.AR438_10425"/>
<name>A0A0Q3P918_9FLAO</name>
<dbReference type="AlphaFoldDB" id="A0A0Q3P918"/>
<evidence type="ECO:0000256" key="1">
    <source>
        <dbReference type="SAM" id="Coils"/>
    </source>
</evidence>
<evidence type="ECO:0000313" key="2">
    <source>
        <dbReference type="EMBL" id="KQK25990.1"/>
    </source>
</evidence>